<evidence type="ECO:0000313" key="5">
    <source>
        <dbReference type="EMBL" id="CAE6374647.1"/>
    </source>
</evidence>
<keyword evidence="2" id="KW-0788">Thiol protease</keyword>
<dbReference type="Proteomes" id="UP000663846">
    <property type="component" value="Unassembled WGS sequence"/>
</dbReference>
<accession>A0A8H2WDQ2</accession>
<evidence type="ECO:0000256" key="1">
    <source>
        <dbReference type="ARBA" id="ARBA00022703"/>
    </source>
</evidence>
<keyword evidence="2" id="KW-0378">Hydrolase</keyword>
<feature type="compositionally biased region" description="Basic and acidic residues" evidence="3">
    <location>
        <begin position="216"/>
        <end position="233"/>
    </location>
</feature>
<evidence type="ECO:0000256" key="3">
    <source>
        <dbReference type="SAM" id="MobiDB-lite"/>
    </source>
</evidence>
<dbReference type="Gene3D" id="3.40.50.1460">
    <property type="match status" value="1"/>
</dbReference>
<evidence type="ECO:0000256" key="2">
    <source>
        <dbReference type="ARBA" id="ARBA00022807"/>
    </source>
</evidence>
<dbReference type="GO" id="GO:0006508">
    <property type="term" value="P:proteolysis"/>
    <property type="evidence" value="ECO:0007669"/>
    <property type="project" value="InterPro"/>
</dbReference>
<keyword evidence="2" id="KW-0645">Protease</keyword>
<dbReference type="Pfam" id="PF00656">
    <property type="entry name" value="Peptidase_C14"/>
    <property type="match status" value="1"/>
</dbReference>
<feature type="region of interest" description="Disordered" evidence="3">
    <location>
        <begin position="211"/>
        <end position="233"/>
    </location>
</feature>
<protein>
    <recommendedName>
        <fullName evidence="4">Peptidase C14 caspase domain-containing protein</fullName>
    </recommendedName>
</protein>
<name>A0A8H2WDQ2_9AGAM</name>
<keyword evidence="1" id="KW-0053">Apoptosis</keyword>
<reference evidence="5" key="1">
    <citation type="submission" date="2021-01" db="EMBL/GenBank/DDBJ databases">
        <authorList>
            <person name="Kaushik A."/>
        </authorList>
    </citation>
    <scope>NUCLEOTIDE SEQUENCE</scope>
    <source>
        <strain evidence="5">AG1-1C</strain>
    </source>
</reference>
<gene>
    <name evidence="5" type="ORF">RDB_LOCUS28606</name>
</gene>
<dbReference type="AlphaFoldDB" id="A0A8H2WDQ2"/>
<proteinExistence type="predicted"/>
<dbReference type="SUPFAM" id="SSF52129">
    <property type="entry name" value="Caspase-like"/>
    <property type="match status" value="1"/>
</dbReference>
<dbReference type="InterPro" id="IPR029030">
    <property type="entry name" value="Caspase-like_dom_sf"/>
</dbReference>
<feature type="domain" description="Peptidase C14 caspase" evidence="4">
    <location>
        <begin position="23"/>
        <end position="115"/>
    </location>
</feature>
<dbReference type="GO" id="GO:0004197">
    <property type="term" value="F:cysteine-type endopeptidase activity"/>
    <property type="evidence" value="ECO:0007669"/>
    <property type="project" value="InterPro"/>
</dbReference>
<evidence type="ECO:0000259" key="4">
    <source>
        <dbReference type="Pfam" id="PF00656"/>
    </source>
</evidence>
<evidence type="ECO:0000313" key="6">
    <source>
        <dbReference type="Proteomes" id="UP000663846"/>
    </source>
</evidence>
<dbReference type="InterPro" id="IPR011600">
    <property type="entry name" value="Pept_C14_caspase"/>
</dbReference>
<sequence length="233" mass="26610">MSTNSLYILAVAPDYLNKPENYRLKGPGVDVRYLENLFYRLGWVRFTSLYGESVTTENVLHGTKEVLSKCTKGDVFCIYLAGHGESSSTGYEFVTQSGPFLNHRLLLDTISDYCPQGVYVLQIRDTCASSPRPEEIREILSIRPRLYMSVLAACDVGEQAWERGHILPRSDFLRNMVDAMNHLPEEADKCSTLKSFWRRQVVTDMLDQVLHPMGSGDRRQTPRLEPREDKVEV</sequence>
<dbReference type="EMBL" id="CAJMWS010000167">
    <property type="protein sequence ID" value="CAE6374647.1"/>
    <property type="molecule type" value="Genomic_DNA"/>
</dbReference>
<comment type="caution">
    <text evidence="5">The sequence shown here is derived from an EMBL/GenBank/DDBJ whole genome shotgun (WGS) entry which is preliminary data.</text>
</comment>
<dbReference type="GO" id="GO:0006915">
    <property type="term" value="P:apoptotic process"/>
    <property type="evidence" value="ECO:0007669"/>
    <property type="project" value="UniProtKB-KW"/>
</dbReference>
<organism evidence="5 6">
    <name type="scientific">Rhizoctonia solani</name>
    <dbReference type="NCBI Taxonomy" id="456999"/>
    <lineage>
        <taxon>Eukaryota</taxon>
        <taxon>Fungi</taxon>
        <taxon>Dikarya</taxon>
        <taxon>Basidiomycota</taxon>
        <taxon>Agaricomycotina</taxon>
        <taxon>Agaricomycetes</taxon>
        <taxon>Cantharellales</taxon>
        <taxon>Ceratobasidiaceae</taxon>
        <taxon>Rhizoctonia</taxon>
    </lineage>
</organism>